<accession>A0A1C3CZN8</accession>
<gene>
    <name evidence="2" type="ORF">BBP83_00285</name>
</gene>
<reference evidence="2 3" key="1">
    <citation type="submission" date="2016-07" db="EMBL/GenBank/DDBJ databases">
        <title>Acinetobacter sp. ANC 4603.</title>
        <authorList>
            <person name="Radolfova-Krizova L."/>
            <person name="Nemec A."/>
        </authorList>
    </citation>
    <scope>NUCLEOTIDE SEQUENCE [LARGE SCALE GENOMIC DNA]</scope>
    <source>
        <strain evidence="2 3">ANC 4603</strain>
    </source>
</reference>
<proteinExistence type="predicted"/>
<dbReference type="AlphaFoldDB" id="A0A1C3CZN8"/>
<organism evidence="2 3">
    <name type="scientific">Acinetobacter celticus</name>
    <dbReference type="NCBI Taxonomy" id="1891224"/>
    <lineage>
        <taxon>Bacteria</taxon>
        <taxon>Pseudomonadati</taxon>
        <taxon>Pseudomonadota</taxon>
        <taxon>Gammaproteobacteria</taxon>
        <taxon>Moraxellales</taxon>
        <taxon>Moraxellaceae</taxon>
        <taxon>Acinetobacter</taxon>
    </lineage>
</organism>
<evidence type="ECO:0008006" key="4">
    <source>
        <dbReference type="Google" id="ProtNLM"/>
    </source>
</evidence>
<feature type="signal peptide" evidence="1">
    <location>
        <begin position="1"/>
        <end position="20"/>
    </location>
</feature>
<dbReference type="EMBL" id="MBDL01000001">
    <property type="protein sequence ID" value="ODA14292.1"/>
    <property type="molecule type" value="Genomic_DNA"/>
</dbReference>
<evidence type="ECO:0000313" key="2">
    <source>
        <dbReference type="EMBL" id="ODA14292.1"/>
    </source>
</evidence>
<protein>
    <recommendedName>
        <fullName evidence="4">Spore coat protein U domain-containing protein</fullName>
    </recommendedName>
</protein>
<dbReference type="STRING" id="1891224.BBP83_00285"/>
<comment type="caution">
    <text evidence="2">The sequence shown here is derived from an EMBL/GenBank/DDBJ whole genome shotgun (WGS) entry which is preliminary data.</text>
</comment>
<sequence>MKMKYYLGLAVVVMATSGHAQQCQIDRVTSSQLQLNSTSQTRSALSFNVNCDSKYAIQFRTRNAEGSSGRSYLTNGRLGRLQTQMNISGGSGSRWGAPMSQSGSDQYVVTVQLVERPNAMTPAGDYTDDLYISLVF</sequence>
<evidence type="ECO:0000313" key="3">
    <source>
        <dbReference type="Proteomes" id="UP000186553"/>
    </source>
</evidence>
<dbReference type="OrthoDB" id="6711823at2"/>
<dbReference type="Proteomes" id="UP000186553">
    <property type="component" value="Unassembled WGS sequence"/>
</dbReference>
<feature type="chain" id="PRO_5008671794" description="Spore coat protein U domain-containing protein" evidence="1">
    <location>
        <begin position="21"/>
        <end position="136"/>
    </location>
</feature>
<dbReference type="RefSeq" id="WP_068885434.1">
    <property type="nucleotide sequence ID" value="NZ_CBCRUU010000003.1"/>
</dbReference>
<keyword evidence="1" id="KW-0732">Signal</keyword>
<evidence type="ECO:0000256" key="1">
    <source>
        <dbReference type="SAM" id="SignalP"/>
    </source>
</evidence>
<keyword evidence="3" id="KW-1185">Reference proteome</keyword>
<name>A0A1C3CZN8_9GAMM</name>